<dbReference type="PANTHER" id="PTHR34875">
    <property type="entry name" value="UPF0237 PROTEIN MJ1558"/>
    <property type="match status" value="1"/>
</dbReference>
<dbReference type="InterPro" id="IPR050990">
    <property type="entry name" value="UPF0237/GcvR_regulator"/>
</dbReference>
<keyword evidence="1" id="KW-0963">Cytoplasm</keyword>
<keyword evidence="1" id="KW-0678">Repressor</keyword>
<dbReference type="SUPFAM" id="SSF55021">
    <property type="entry name" value="ACT-like"/>
    <property type="match status" value="2"/>
</dbReference>
<evidence type="ECO:0000256" key="1">
    <source>
        <dbReference type="PIRNR" id="PIRNR028103"/>
    </source>
</evidence>
<dbReference type="Gene3D" id="3.30.70.260">
    <property type="match status" value="2"/>
</dbReference>
<evidence type="ECO:0000313" key="2">
    <source>
        <dbReference type="EMBL" id="MCE2596597.1"/>
    </source>
</evidence>
<keyword evidence="3" id="KW-1185">Reference proteome</keyword>
<comment type="subcellular location">
    <subcellularLocation>
        <location evidence="1">Cytoplasm</location>
    </subcellularLocation>
</comment>
<dbReference type="EMBL" id="JAIMJA010000021">
    <property type="protein sequence ID" value="MCE2596597.1"/>
    <property type="molecule type" value="Genomic_DNA"/>
</dbReference>
<reference evidence="2 3" key="1">
    <citation type="journal article" date="2022" name="Environ. Microbiol. Rep.">
        <title>Eco-phylogenetic analyses reveal divergent evolution of vitamin B12 metabolism in the marine bacterial family 'Psychromonadaceae'.</title>
        <authorList>
            <person name="Jin X."/>
            <person name="Yang Y."/>
            <person name="Cao H."/>
            <person name="Gao B."/>
            <person name="Zhao Z."/>
        </authorList>
    </citation>
    <scope>NUCLEOTIDE SEQUENCE [LARGE SCALE GENOMIC DNA]</scope>
    <source>
        <strain evidence="2 3">MKS20</strain>
    </source>
</reference>
<gene>
    <name evidence="2" type="ORF">K6Y31_17555</name>
</gene>
<evidence type="ECO:0000313" key="3">
    <source>
        <dbReference type="Proteomes" id="UP001201273"/>
    </source>
</evidence>
<protein>
    <recommendedName>
        <fullName evidence="1">Glycine cleavage system transcriptional repressor</fullName>
    </recommendedName>
</protein>
<name>A0ABS8WE52_9GAMM</name>
<dbReference type="PIRSF" id="PIRSF028103">
    <property type="entry name" value="GcvR"/>
    <property type="match status" value="1"/>
</dbReference>
<organism evidence="2 3">
    <name type="scientific">Motilimonas cestriensis</name>
    <dbReference type="NCBI Taxonomy" id="2742685"/>
    <lineage>
        <taxon>Bacteria</taxon>
        <taxon>Pseudomonadati</taxon>
        <taxon>Pseudomonadota</taxon>
        <taxon>Gammaproteobacteria</taxon>
        <taxon>Alteromonadales</taxon>
        <taxon>Alteromonadales genera incertae sedis</taxon>
        <taxon>Motilimonas</taxon>
    </lineage>
</organism>
<comment type="caution">
    <text evidence="2">The sequence shown here is derived from an EMBL/GenBank/DDBJ whole genome shotgun (WGS) entry which is preliminary data.</text>
</comment>
<dbReference type="InterPro" id="IPR016867">
    <property type="entry name" value="GcvR"/>
</dbReference>
<dbReference type="PANTHER" id="PTHR34875:SF6">
    <property type="entry name" value="UPF0237 PROTEIN MJ1558"/>
    <property type="match status" value="1"/>
</dbReference>
<sequence>MNTQFMATIAGEDRPDLLKLLAGKTHALEGRWLDSKISRLEGQIAGIIKIDIPNENLSALKADFNSIPNFHVSTSEVKLVTVTECEQLNLKIEANDRPGIISDIAHFLDSKGVAIEHMENHRFGVIGLGTTVFIAELSLMVPVDMGTEFLVEELEKLSSDLRVEVEEIA</sequence>
<keyword evidence="1" id="KW-0804">Transcription</keyword>
<dbReference type="InterPro" id="IPR045865">
    <property type="entry name" value="ACT-like_dom_sf"/>
</dbReference>
<dbReference type="Pfam" id="PF13740">
    <property type="entry name" value="ACT_6"/>
    <property type="match status" value="1"/>
</dbReference>
<dbReference type="Proteomes" id="UP001201273">
    <property type="component" value="Unassembled WGS sequence"/>
</dbReference>
<accession>A0ABS8WE52</accession>
<proteinExistence type="predicted"/>